<comment type="subcellular location">
    <subcellularLocation>
        <location evidence="4">Cytoplasm</location>
    </subcellularLocation>
</comment>
<dbReference type="GO" id="GO:0005737">
    <property type="term" value="C:cytoplasm"/>
    <property type="evidence" value="ECO:0007669"/>
    <property type="project" value="UniProtKB-SubCell"/>
</dbReference>
<evidence type="ECO:0000256" key="3">
    <source>
        <dbReference type="ARBA" id="ARBA00023272"/>
    </source>
</evidence>
<dbReference type="Proteomes" id="UP000271974">
    <property type="component" value="Unassembled WGS sequence"/>
</dbReference>
<dbReference type="PANTHER" id="PTHR10358:SF6">
    <property type="entry name" value="ENDOSULFINE, ISOFORM A"/>
    <property type="match status" value="1"/>
</dbReference>
<evidence type="ECO:0000256" key="2">
    <source>
        <dbReference type="ARBA" id="ARBA00022776"/>
    </source>
</evidence>
<comment type="function">
    <text evidence="4">Protein phosphatase inhibitor that specifically inhibits protein phosphatase 2A (PP2A) during mitosis.</text>
</comment>
<proteinExistence type="inferred from homology"/>
<dbReference type="AlphaFoldDB" id="A0A3S0ZNQ0"/>
<evidence type="ECO:0000313" key="6">
    <source>
        <dbReference type="EMBL" id="RUS83295.1"/>
    </source>
</evidence>
<keyword evidence="4" id="KW-0132">Cell division</keyword>
<dbReference type="STRING" id="188477.A0A3S0ZNQ0"/>
<keyword evidence="3 4" id="KW-0650">Protein phosphatase inhibitor</keyword>
<keyword evidence="4" id="KW-0131">Cell cycle</keyword>
<dbReference type="PANTHER" id="PTHR10358">
    <property type="entry name" value="ENDOSULFINE"/>
    <property type="match status" value="1"/>
</dbReference>
<evidence type="ECO:0000256" key="1">
    <source>
        <dbReference type="ARBA" id="ARBA00010520"/>
    </source>
</evidence>
<keyword evidence="2 4" id="KW-0498">Mitosis</keyword>
<sequence length="133" mass="14609">MATEEERTSTPCETVREEDEEHPEQIQPTQDKKQVEKQEEAKLKAKYPNLAKGSGGSALLNKRLQKGGKYFDSGDYAMAKAQLSNKSKLPVQPEKIIKSEAVGQTIPTPENIPAGRCRKPSLVTSKLASGELL</sequence>
<dbReference type="GO" id="GO:0051301">
    <property type="term" value="P:cell division"/>
    <property type="evidence" value="ECO:0007669"/>
    <property type="project" value="UniProtKB-KW"/>
</dbReference>
<evidence type="ECO:0000313" key="7">
    <source>
        <dbReference type="Proteomes" id="UP000271974"/>
    </source>
</evidence>
<protein>
    <recommendedName>
        <fullName evidence="8">Alpha-endosulfine</fullName>
    </recommendedName>
</protein>
<dbReference type="Pfam" id="PF04667">
    <property type="entry name" value="Endosulfine"/>
    <property type="match status" value="1"/>
</dbReference>
<keyword evidence="7" id="KW-1185">Reference proteome</keyword>
<evidence type="ECO:0000256" key="4">
    <source>
        <dbReference type="RuleBase" id="RU363120"/>
    </source>
</evidence>
<evidence type="ECO:0008006" key="8">
    <source>
        <dbReference type="Google" id="ProtNLM"/>
    </source>
</evidence>
<dbReference type="GO" id="GO:0004864">
    <property type="term" value="F:protein phosphatase inhibitor activity"/>
    <property type="evidence" value="ECO:0007669"/>
    <property type="project" value="UniProtKB-KW"/>
</dbReference>
<dbReference type="OrthoDB" id="5949865at2759"/>
<comment type="caution">
    <text evidence="6">The sequence shown here is derived from an EMBL/GenBank/DDBJ whole genome shotgun (WGS) entry which is preliminary data.</text>
</comment>
<keyword evidence="4" id="KW-0963">Cytoplasm</keyword>
<comment type="similarity">
    <text evidence="1 4">Belongs to the endosulfine family.</text>
</comment>
<name>A0A3S0ZNQ0_ELYCH</name>
<accession>A0A3S0ZNQ0</accession>
<evidence type="ECO:0000256" key="5">
    <source>
        <dbReference type="SAM" id="MobiDB-lite"/>
    </source>
</evidence>
<feature type="region of interest" description="Disordered" evidence="5">
    <location>
        <begin position="1"/>
        <end position="43"/>
    </location>
</feature>
<dbReference type="InterPro" id="IPR006760">
    <property type="entry name" value="Endosulphine"/>
</dbReference>
<dbReference type="EMBL" id="RQTK01000249">
    <property type="protein sequence ID" value="RUS83295.1"/>
    <property type="molecule type" value="Genomic_DNA"/>
</dbReference>
<organism evidence="6 7">
    <name type="scientific">Elysia chlorotica</name>
    <name type="common">Eastern emerald elysia</name>
    <name type="synonym">Sea slug</name>
    <dbReference type="NCBI Taxonomy" id="188477"/>
    <lineage>
        <taxon>Eukaryota</taxon>
        <taxon>Metazoa</taxon>
        <taxon>Spiralia</taxon>
        <taxon>Lophotrochozoa</taxon>
        <taxon>Mollusca</taxon>
        <taxon>Gastropoda</taxon>
        <taxon>Heterobranchia</taxon>
        <taxon>Euthyneura</taxon>
        <taxon>Panpulmonata</taxon>
        <taxon>Sacoglossa</taxon>
        <taxon>Placobranchoidea</taxon>
        <taxon>Plakobranchidae</taxon>
        <taxon>Elysia</taxon>
    </lineage>
</organism>
<gene>
    <name evidence="6" type="ORF">EGW08_008917</name>
</gene>
<reference evidence="6 7" key="1">
    <citation type="submission" date="2019-01" db="EMBL/GenBank/DDBJ databases">
        <title>A draft genome assembly of the solar-powered sea slug Elysia chlorotica.</title>
        <authorList>
            <person name="Cai H."/>
            <person name="Li Q."/>
            <person name="Fang X."/>
            <person name="Li J."/>
            <person name="Curtis N.E."/>
            <person name="Altenburger A."/>
            <person name="Shibata T."/>
            <person name="Feng M."/>
            <person name="Maeda T."/>
            <person name="Schwartz J.A."/>
            <person name="Shigenobu S."/>
            <person name="Lundholm N."/>
            <person name="Nishiyama T."/>
            <person name="Yang H."/>
            <person name="Hasebe M."/>
            <person name="Li S."/>
            <person name="Pierce S.K."/>
            <person name="Wang J."/>
        </authorList>
    </citation>
    <scope>NUCLEOTIDE SEQUENCE [LARGE SCALE GENOMIC DNA]</scope>
    <source>
        <strain evidence="6">EC2010</strain>
        <tissue evidence="6">Whole organism of an adult</tissue>
    </source>
</reference>
<feature type="compositionally biased region" description="Basic and acidic residues" evidence="5">
    <location>
        <begin position="30"/>
        <end position="43"/>
    </location>
</feature>